<dbReference type="InterPro" id="IPR029033">
    <property type="entry name" value="His_PPase_superfam"/>
</dbReference>
<dbReference type="InterPro" id="IPR050275">
    <property type="entry name" value="PGM_Phosphatase"/>
</dbReference>
<dbReference type="InterPro" id="IPR013078">
    <property type="entry name" value="His_Pase_superF_clade-1"/>
</dbReference>
<name>A0A2W2EU08_9ACTN</name>
<proteinExistence type="predicted"/>
<keyword evidence="2" id="KW-1185">Reference proteome</keyword>
<dbReference type="EMBL" id="POUD01000074">
    <property type="protein sequence ID" value="PZG17030.1"/>
    <property type="molecule type" value="Genomic_DNA"/>
</dbReference>
<dbReference type="CDD" id="cd07067">
    <property type="entry name" value="HP_PGM_like"/>
    <property type="match status" value="1"/>
</dbReference>
<dbReference type="Proteomes" id="UP000249304">
    <property type="component" value="Unassembled WGS sequence"/>
</dbReference>
<dbReference type="SMART" id="SM00855">
    <property type="entry name" value="PGAM"/>
    <property type="match status" value="1"/>
</dbReference>
<reference evidence="1 2" key="1">
    <citation type="submission" date="2018-01" db="EMBL/GenBank/DDBJ databases">
        <title>Draft genome sequence of Nonomuraea sp. KC333.</title>
        <authorList>
            <person name="Sahin N."/>
            <person name="Saygin H."/>
            <person name="Ay H."/>
        </authorList>
    </citation>
    <scope>NUCLEOTIDE SEQUENCE [LARGE SCALE GENOMIC DNA]</scope>
    <source>
        <strain evidence="1 2">KC333</strain>
    </source>
</reference>
<evidence type="ECO:0000313" key="2">
    <source>
        <dbReference type="Proteomes" id="UP000249304"/>
    </source>
</evidence>
<gene>
    <name evidence="1" type="ORF">C1J01_19360</name>
</gene>
<dbReference type="GO" id="GO:0016791">
    <property type="term" value="F:phosphatase activity"/>
    <property type="evidence" value="ECO:0007669"/>
    <property type="project" value="TreeGrafter"/>
</dbReference>
<organism evidence="1 2">
    <name type="scientific">Nonomuraea aridisoli</name>
    <dbReference type="NCBI Taxonomy" id="2070368"/>
    <lineage>
        <taxon>Bacteria</taxon>
        <taxon>Bacillati</taxon>
        <taxon>Actinomycetota</taxon>
        <taxon>Actinomycetes</taxon>
        <taxon>Streptosporangiales</taxon>
        <taxon>Streptosporangiaceae</taxon>
        <taxon>Nonomuraea</taxon>
    </lineage>
</organism>
<dbReference type="Gene3D" id="3.40.50.1240">
    <property type="entry name" value="Phosphoglycerate mutase-like"/>
    <property type="match status" value="1"/>
</dbReference>
<sequence length="213" mass="23221">MRTSYAVTHPEATHHVERVVGGWHDSRLTPADLSAAASIAQALRAQIPDGADAQLFSSDLQRTGQTAEKIAELFGVKPFLDPRLREKSYGAAGGRPQEWLDQRFVPPPAAGERLEHDEGVEGAETKAALAQRIYAAMDEILQRPCEHQIIVTHGGSLTFVVTSWIKMPIKAVGHAGFRAPSGSITTLHEDDFFHNRTVVKLGDTRHLDSTEAG</sequence>
<dbReference type="PANTHER" id="PTHR48100">
    <property type="entry name" value="BROAD-SPECIFICITY PHOSPHATASE YOR283W-RELATED"/>
    <property type="match status" value="1"/>
</dbReference>
<accession>A0A2W2EU08</accession>
<dbReference type="AlphaFoldDB" id="A0A2W2EU08"/>
<dbReference type="GO" id="GO:0005737">
    <property type="term" value="C:cytoplasm"/>
    <property type="evidence" value="ECO:0007669"/>
    <property type="project" value="TreeGrafter"/>
</dbReference>
<comment type="caution">
    <text evidence="1">The sequence shown here is derived from an EMBL/GenBank/DDBJ whole genome shotgun (WGS) entry which is preliminary data.</text>
</comment>
<evidence type="ECO:0000313" key="1">
    <source>
        <dbReference type="EMBL" id="PZG17030.1"/>
    </source>
</evidence>
<dbReference type="Pfam" id="PF00300">
    <property type="entry name" value="His_Phos_1"/>
    <property type="match status" value="1"/>
</dbReference>
<dbReference type="OrthoDB" id="9781415at2"/>
<protein>
    <submittedName>
        <fullName evidence="1">Histidine phosphatase family protein</fullName>
    </submittedName>
</protein>
<dbReference type="PANTHER" id="PTHR48100:SF1">
    <property type="entry name" value="HISTIDINE PHOSPHATASE FAMILY PROTEIN-RELATED"/>
    <property type="match status" value="1"/>
</dbReference>
<dbReference type="SUPFAM" id="SSF53254">
    <property type="entry name" value="Phosphoglycerate mutase-like"/>
    <property type="match status" value="1"/>
</dbReference>